<name>A0A6H1ZTY4_9ZZZZ</name>
<organism evidence="2">
    <name type="scientific">viral metagenome</name>
    <dbReference type="NCBI Taxonomy" id="1070528"/>
    <lineage>
        <taxon>unclassified sequences</taxon>
        <taxon>metagenomes</taxon>
        <taxon>organismal metagenomes</taxon>
    </lineage>
</organism>
<feature type="compositionally biased region" description="Basic and acidic residues" evidence="1">
    <location>
        <begin position="1"/>
        <end position="10"/>
    </location>
</feature>
<sequence>MVTKGNELEVKGTTLQAETPESEVPTEETKQVNPVEAELQRLKAENQQFKELIGENPDGYKGLQRKLNQVNDELKKKSASESRLDTLEQSQRILIAMLSERENINNLDEIPEGKKTDYLKQYDEVLKMQQLKLQQEEFAVKVRDYQQRTDAIGLAVDSEDYMDIRDFVTAGKFDRAEAKLKKLEAHTVETKKTETPEEMEARLRKEIEKKILDERGLLESETGLPSGTNIRTFTQQQIADMPMEEYIKLRPEIEKAMAAGKVK</sequence>
<reference evidence="2" key="1">
    <citation type="submission" date="2020-03" db="EMBL/GenBank/DDBJ databases">
        <title>The deep terrestrial virosphere.</title>
        <authorList>
            <person name="Holmfeldt K."/>
            <person name="Nilsson E."/>
            <person name="Simone D."/>
            <person name="Lopez-Fernandez M."/>
            <person name="Wu X."/>
            <person name="de Brujin I."/>
            <person name="Lundin D."/>
            <person name="Andersson A."/>
            <person name="Bertilsson S."/>
            <person name="Dopson M."/>
        </authorList>
    </citation>
    <scope>NUCLEOTIDE SEQUENCE</scope>
    <source>
        <strain evidence="2">TM448A01961</strain>
    </source>
</reference>
<dbReference type="EMBL" id="MT144233">
    <property type="protein sequence ID" value="QJA51034.1"/>
    <property type="molecule type" value="Genomic_DNA"/>
</dbReference>
<proteinExistence type="predicted"/>
<protein>
    <submittedName>
        <fullName evidence="2">Uncharacterized protein</fullName>
    </submittedName>
</protein>
<gene>
    <name evidence="2" type="ORF">TM448A01961_0003</name>
</gene>
<evidence type="ECO:0000256" key="1">
    <source>
        <dbReference type="SAM" id="MobiDB-lite"/>
    </source>
</evidence>
<evidence type="ECO:0000313" key="2">
    <source>
        <dbReference type="EMBL" id="QJA51034.1"/>
    </source>
</evidence>
<feature type="region of interest" description="Disordered" evidence="1">
    <location>
        <begin position="1"/>
        <end position="34"/>
    </location>
</feature>
<accession>A0A6H1ZTY4</accession>
<dbReference type="AlphaFoldDB" id="A0A6H1ZTY4"/>